<dbReference type="InterPro" id="IPR052018">
    <property type="entry name" value="PHP_domain"/>
</dbReference>
<evidence type="ECO:0000313" key="2">
    <source>
        <dbReference type="EMBL" id="AUH04633.1"/>
    </source>
</evidence>
<dbReference type="Proteomes" id="UP000233778">
    <property type="component" value="Chromosome"/>
</dbReference>
<reference evidence="1 4" key="3">
    <citation type="submission" date="2017-11" db="EMBL/GenBank/DDBJ databases">
        <title>Complete genome sequence of Serratia sp. ATCC 39006 LacA.</title>
        <authorList>
            <person name="Hampton H.G."/>
            <person name="Jackson S.A."/>
            <person name="Jauregui R."/>
            <person name="Poulter G.T.M."/>
            <person name="Salmond G.P.C."/>
            <person name="Fineran P.C."/>
        </authorList>
    </citation>
    <scope>NUCLEOTIDE SEQUENCE [LARGE SCALE GENOMIC DNA]</scope>
    <source>
        <strain evidence="1 4">ATCC 39006</strain>
    </source>
</reference>
<evidence type="ECO:0000313" key="1">
    <source>
        <dbReference type="EMBL" id="AUH00313.1"/>
    </source>
</evidence>
<name>A0A2I5T6W6_SERS3</name>
<dbReference type="Proteomes" id="UP000017700">
    <property type="component" value="Chromosome"/>
</dbReference>
<dbReference type="InterPro" id="IPR016195">
    <property type="entry name" value="Pol/histidinol_Pase-like"/>
</dbReference>
<dbReference type="AlphaFoldDB" id="A0A2I5T6W6"/>
<dbReference type="STRING" id="104623.Ser39006_03240"/>
<keyword evidence="3" id="KW-1185">Reference proteome</keyword>
<evidence type="ECO:0000313" key="4">
    <source>
        <dbReference type="Proteomes" id="UP000233778"/>
    </source>
</evidence>
<dbReference type="OrthoDB" id="9804333at2"/>
<dbReference type="NCBIfam" id="NF038032">
    <property type="entry name" value="CehA_McbA_metalo"/>
    <property type="match status" value="1"/>
</dbReference>
<dbReference type="PANTHER" id="PTHR42924:SF3">
    <property type="entry name" value="POLYMERASE_HISTIDINOL PHOSPHATASE N-TERMINAL DOMAIN-CONTAINING PROTEIN"/>
    <property type="match status" value="1"/>
</dbReference>
<dbReference type="GO" id="GO:0004534">
    <property type="term" value="F:5'-3' RNA exonuclease activity"/>
    <property type="evidence" value="ECO:0007669"/>
    <property type="project" value="TreeGrafter"/>
</dbReference>
<reference evidence="2" key="2">
    <citation type="submission" date="2013-09" db="EMBL/GenBank/DDBJ databases">
        <authorList>
            <person name="Wang G."/>
            <person name="Yang Y."/>
            <person name="Su Y."/>
        </authorList>
    </citation>
    <scope>NUCLEOTIDE SEQUENCE</scope>
    <source>
        <strain evidence="2">ATCC 39006</strain>
    </source>
</reference>
<proteinExistence type="predicted"/>
<dbReference type="EMBL" id="CP025085">
    <property type="protein sequence ID" value="AUH00313.1"/>
    <property type="molecule type" value="Genomic_DNA"/>
</dbReference>
<accession>A0A2I5T6W6</accession>
<dbReference type="KEGG" id="sera:Ser39006_011155"/>
<evidence type="ECO:0008006" key="5">
    <source>
        <dbReference type="Google" id="ProtNLM"/>
    </source>
</evidence>
<reference evidence="2" key="4">
    <citation type="submission" date="2017-11" db="EMBL/GenBank/DDBJ databases">
        <title>Complete genome sequence of Serratia sp. ATCC 39006.</title>
        <authorList>
            <person name="Hampton H.G."/>
            <person name="Jackson S.A."/>
            <person name="Jauregui R."/>
            <person name="Poulter G.T.M."/>
            <person name="Salmond G.P.C."/>
            <person name="Fineran P.C."/>
        </authorList>
    </citation>
    <scope>NUCLEOTIDE SEQUENCE</scope>
    <source>
        <strain evidence="2">ATCC 39006</strain>
    </source>
</reference>
<protein>
    <recommendedName>
        <fullName evidence="5">PHP domain-containing protein</fullName>
    </recommendedName>
</protein>
<gene>
    <name evidence="1" type="ORF">CWC46_11150</name>
    <name evidence="2" type="ORF">Ser39006_011155</name>
</gene>
<reference evidence="2 3" key="1">
    <citation type="journal article" date="2013" name="Genome Announc.">
        <title>Draft genome sequence of Serratia sp. strain ATCC 39006, a model bacterium for analysis of the biosynthesis and regulation of prodigiosin, a carbapenem, and gas vesicles.</title>
        <authorList>
            <person name="Fineran P.C."/>
            <person name="Iglesias Cans M.C."/>
            <person name="Ramsay J.P."/>
            <person name="Wilf N.M."/>
            <person name="Cossyleon D."/>
            <person name="McNeil M.B."/>
            <person name="Williamson N.R."/>
            <person name="Monson R.E."/>
            <person name="Becher S.A."/>
            <person name="Stanton J.A."/>
            <person name="Brugger K."/>
            <person name="Brown S.D."/>
            <person name="Salmond G.P."/>
        </authorList>
    </citation>
    <scope>NUCLEOTIDE SEQUENCE [LARGE SCALE GENOMIC DNA]</scope>
    <source>
        <strain evidence="2">ATCC 39006</strain>
        <strain evidence="3">ATCC 39006 / SC 11482</strain>
    </source>
</reference>
<dbReference type="Gene3D" id="3.20.20.140">
    <property type="entry name" value="Metal-dependent hydrolases"/>
    <property type="match status" value="1"/>
</dbReference>
<sequence>MLTFSGELAFGHQLETFDVPAGTVSLSLSGTTLKQGFLYAYLYDARLQLRACMLWQKPEKTVVIGCESASLGGIAGEIPAGRWELHIYNLEGEDRGHKPMQYRVDVTTSEIADDENMGIQVPTVTSLNADNHIMFDYHAIKNPASGWYRGDMHAHTVLSDGHNRLEAAVDIIARQQLDFIFLTEHNICHPALPDGGRTLVLPGIEVTTDRGHFNVHGPAMGLAMRDADFSSEGVIRQGLAIARGSELHGKPTGWGGGTISINHPMMKPWHWHFADMPLVQVNTLEICCDPTWSTSPASTEAALEVLSAIWNSGQKIYAVGGSDAHLEPQERNPQATEPSIYGDPSTFVFSRGLSGAGILTGLRQGHVYVERRCGLGVSINQGRVLPGQDVGDSELNYHLSVADRSASYYAECVADGKVIAREQITPKGIDVDVDMQHQQWVRIDIRRGNLATLPADTRGEFEGVINPVFNGQHVRFAQPQVNTWGELMETMGKNGN</sequence>
<dbReference type="PANTHER" id="PTHR42924">
    <property type="entry name" value="EXONUCLEASE"/>
    <property type="match status" value="1"/>
</dbReference>
<organism evidence="2 3">
    <name type="scientific">Serratia sp. (strain ATCC 39006)</name>
    <name type="common">Prodigiosinella confusarubida</name>
    <dbReference type="NCBI Taxonomy" id="104623"/>
    <lineage>
        <taxon>Bacteria</taxon>
        <taxon>Pseudomonadati</taxon>
        <taxon>Pseudomonadota</taxon>
        <taxon>Gammaproteobacteria</taxon>
        <taxon>Enterobacterales</taxon>
        <taxon>Pectobacteriaceae</taxon>
        <taxon>Prodigiosinella</taxon>
    </lineage>
</organism>
<dbReference type="SUPFAM" id="SSF89550">
    <property type="entry name" value="PHP domain-like"/>
    <property type="match status" value="1"/>
</dbReference>
<dbReference type="EMBL" id="CP025084">
    <property type="protein sequence ID" value="AUH04633.1"/>
    <property type="molecule type" value="Genomic_DNA"/>
</dbReference>
<dbReference type="GO" id="GO:0035312">
    <property type="term" value="F:5'-3' DNA exonuclease activity"/>
    <property type="evidence" value="ECO:0007669"/>
    <property type="project" value="TreeGrafter"/>
</dbReference>
<evidence type="ECO:0000313" key="3">
    <source>
        <dbReference type="Proteomes" id="UP000017700"/>
    </source>
</evidence>
<dbReference type="KEGG" id="serq:CWC46_11150"/>